<accession>A0ABT1LPQ1</accession>
<dbReference type="SUPFAM" id="SSF51658">
    <property type="entry name" value="Xylose isomerase-like"/>
    <property type="match status" value="1"/>
</dbReference>
<dbReference type="PANTHER" id="PTHR12110">
    <property type="entry name" value="HYDROXYPYRUVATE ISOMERASE"/>
    <property type="match status" value="1"/>
</dbReference>
<proteinExistence type="predicted"/>
<dbReference type="Pfam" id="PF01261">
    <property type="entry name" value="AP_endonuc_2"/>
    <property type="match status" value="1"/>
</dbReference>
<dbReference type="EMBL" id="JANCLV010000004">
    <property type="protein sequence ID" value="MCP8999683.1"/>
    <property type="molecule type" value="Genomic_DNA"/>
</dbReference>
<sequence>MNLSFSTVACPGWSLAQAASAAHTFGYQGIELRVLDGKVVEPSTLIGRSAEVLETLGDIKVASIDTSIALAVDGPEWAGQLEEFCASAAAVGAPVVRVWGGRYPSSVRYEEAVEQVSKRLNEAASIAEAASVQVLLETHDAFSALSVMEDVFANIPSPHVGVLWDVHNTYAVGKSSPHEVWSSLGDRIAQIHVKDARPGAGELWDPVLLGFGAVPVRESVETLKQADFGGWLSLNWLKFQRPELEEPEIALPQYSGLLQEWIK</sequence>
<dbReference type="PANTHER" id="PTHR12110:SF21">
    <property type="entry name" value="XYLOSE ISOMERASE-LIKE TIM BARREL DOMAIN-CONTAINING PROTEIN"/>
    <property type="match status" value="1"/>
</dbReference>
<feature type="domain" description="Xylose isomerase-like TIM barrel" evidence="2">
    <location>
        <begin position="21"/>
        <end position="239"/>
    </location>
</feature>
<dbReference type="InterPro" id="IPR036237">
    <property type="entry name" value="Xyl_isomerase-like_sf"/>
</dbReference>
<gene>
    <name evidence="3" type="ORF">NFC73_08045</name>
</gene>
<evidence type="ECO:0000259" key="2">
    <source>
        <dbReference type="Pfam" id="PF01261"/>
    </source>
</evidence>
<comment type="caution">
    <text evidence="3">The sequence shown here is derived from an EMBL/GenBank/DDBJ whole genome shotgun (WGS) entry which is preliminary data.</text>
</comment>
<organism evidence="3 4">
    <name type="scientific">Pseudarthrobacter humi</name>
    <dbReference type="NCBI Taxonomy" id="2952523"/>
    <lineage>
        <taxon>Bacteria</taxon>
        <taxon>Bacillati</taxon>
        <taxon>Actinomycetota</taxon>
        <taxon>Actinomycetes</taxon>
        <taxon>Micrococcales</taxon>
        <taxon>Micrococcaceae</taxon>
        <taxon>Pseudarthrobacter</taxon>
    </lineage>
</organism>
<protein>
    <submittedName>
        <fullName evidence="3">Sugar phosphate isomerase/epimerase</fullName>
    </submittedName>
</protein>
<evidence type="ECO:0000313" key="3">
    <source>
        <dbReference type="EMBL" id="MCP8999683.1"/>
    </source>
</evidence>
<dbReference type="GO" id="GO:0016853">
    <property type="term" value="F:isomerase activity"/>
    <property type="evidence" value="ECO:0007669"/>
    <property type="project" value="UniProtKB-KW"/>
</dbReference>
<reference evidence="3 4" key="1">
    <citation type="submission" date="2022-06" db="EMBL/GenBank/DDBJ databases">
        <title>Pseudarthrobacter sp. strain RMG13 Genome sequencing and assembly.</title>
        <authorList>
            <person name="Kim I."/>
        </authorList>
    </citation>
    <scope>NUCLEOTIDE SEQUENCE [LARGE SCALE GENOMIC DNA]</scope>
    <source>
        <strain evidence="3 4">RMG13</strain>
    </source>
</reference>
<dbReference type="RefSeq" id="WP_254749149.1">
    <property type="nucleotide sequence ID" value="NZ_JANCLV010000004.1"/>
</dbReference>
<dbReference type="InterPro" id="IPR050312">
    <property type="entry name" value="IolE/XylAMocC-like"/>
</dbReference>
<keyword evidence="4" id="KW-1185">Reference proteome</keyword>
<dbReference type="Proteomes" id="UP001524318">
    <property type="component" value="Unassembled WGS sequence"/>
</dbReference>
<dbReference type="Gene3D" id="3.20.20.150">
    <property type="entry name" value="Divalent-metal-dependent TIM barrel enzymes"/>
    <property type="match status" value="1"/>
</dbReference>
<dbReference type="InterPro" id="IPR013022">
    <property type="entry name" value="Xyl_isomerase-like_TIM-brl"/>
</dbReference>
<keyword evidence="1" id="KW-0119">Carbohydrate metabolism</keyword>
<evidence type="ECO:0000313" key="4">
    <source>
        <dbReference type="Proteomes" id="UP001524318"/>
    </source>
</evidence>
<name>A0ABT1LPQ1_9MICC</name>
<evidence type="ECO:0000256" key="1">
    <source>
        <dbReference type="ARBA" id="ARBA00023277"/>
    </source>
</evidence>
<keyword evidence="3" id="KW-0413">Isomerase</keyword>